<evidence type="ECO:0000313" key="1">
    <source>
        <dbReference type="EMBL" id="GJT56561.1"/>
    </source>
</evidence>
<protein>
    <submittedName>
        <fullName evidence="1">Uncharacterized protein</fullName>
    </submittedName>
</protein>
<organism evidence="1 2">
    <name type="scientific">Tanacetum coccineum</name>
    <dbReference type="NCBI Taxonomy" id="301880"/>
    <lineage>
        <taxon>Eukaryota</taxon>
        <taxon>Viridiplantae</taxon>
        <taxon>Streptophyta</taxon>
        <taxon>Embryophyta</taxon>
        <taxon>Tracheophyta</taxon>
        <taxon>Spermatophyta</taxon>
        <taxon>Magnoliopsida</taxon>
        <taxon>eudicotyledons</taxon>
        <taxon>Gunneridae</taxon>
        <taxon>Pentapetalae</taxon>
        <taxon>asterids</taxon>
        <taxon>campanulids</taxon>
        <taxon>Asterales</taxon>
        <taxon>Asteraceae</taxon>
        <taxon>Asteroideae</taxon>
        <taxon>Anthemideae</taxon>
        <taxon>Anthemidinae</taxon>
        <taxon>Tanacetum</taxon>
    </lineage>
</organism>
<name>A0ABQ5EZQ2_9ASTR</name>
<accession>A0ABQ5EZQ2</accession>
<evidence type="ECO:0000313" key="2">
    <source>
        <dbReference type="Proteomes" id="UP001151760"/>
    </source>
</evidence>
<reference evidence="1" key="1">
    <citation type="journal article" date="2022" name="Int. J. Mol. Sci.">
        <title>Draft Genome of Tanacetum Coccineum: Genomic Comparison of Closely Related Tanacetum-Family Plants.</title>
        <authorList>
            <person name="Yamashiro T."/>
            <person name="Shiraishi A."/>
            <person name="Nakayama K."/>
            <person name="Satake H."/>
        </authorList>
    </citation>
    <scope>NUCLEOTIDE SEQUENCE</scope>
</reference>
<sequence length="143" mass="16146">MEKTGKPPATFDELMNMPIDFSAYVLHNLKIENLTQEHLVGPAFNLLKGTCKSRVELEFHFEECYKAIKVSSKFPANYFFNNNLGYLKGGSSSKKYTSSTTKTKAAKYDNIEGIEDMVQTLCSPVKVAYDKHAVWGTSYWGPK</sequence>
<proteinExistence type="predicted"/>
<dbReference type="Proteomes" id="UP001151760">
    <property type="component" value="Unassembled WGS sequence"/>
</dbReference>
<dbReference type="EMBL" id="BQNB010016855">
    <property type="protein sequence ID" value="GJT56561.1"/>
    <property type="molecule type" value="Genomic_DNA"/>
</dbReference>
<gene>
    <name evidence="1" type="ORF">Tco_0991615</name>
</gene>
<comment type="caution">
    <text evidence="1">The sequence shown here is derived from an EMBL/GenBank/DDBJ whole genome shotgun (WGS) entry which is preliminary data.</text>
</comment>
<keyword evidence="2" id="KW-1185">Reference proteome</keyword>
<reference evidence="1" key="2">
    <citation type="submission" date="2022-01" db="EMBL/GenBank/DDBJ databases">
        <authorList>
            <person name="Yamashiro T."/>
            <person name="Shiraishi A."/>
            <person name="Satake H."/>
            <person name="Nakayama K."/>
        </authorList>
    </citation>
    <scope>NUCLEOTIDE SEQUENCE</scope>
</reference>